<evidence type="ECO:0000259" key="1">
    <source>
        <dbReference type="PROSITE" id="PS51186"/>
    </source>
</evidence>
<evidence type="ECO:0000313" key="3">
    <source>
        <dbReference type="Proteomes" id="UP000095649"/>
    </source>
</evidence>
<name>A0A173V4J8_9FIRM</name>
<dbReference type="Proteomes" id="UP000095649">
    <property type="component" value="Unassembled WGS sequence"/>
</dbReference>
<dbReference type="SUPFAM" id="SSF55729">
    <property type="entry name" value="Acyl-CoA N-acyltransferases (Nat)"/>
    <property type="match status" value="1"/>
</dbReference>
<dbReference type="EMBL" id="CYXN01000034">
    <property type="protein sequence ID" value="CUN21934.1"/>
    <property type="molecule type" value="Genomic_DNA"/>
</dbReference>
<dbReference type="OrthoDB" id="9796381at2"/>
<dbReference type="GO" id="GO:0016747">
    <property type="term" value="F:acyltransferase activity, transferring groups other than amino-acyl groups"/>
    <property type="evidence" value="ECO:0007669"/>
    <property type="project" value="InterPro"/>
</dbReference>
<dbReference type="InterPro" id="IPR000182">
    <property type="entry name" value="GNAT_dom"/>
</dbReference>
<organism evidence="2 3">
    <name type="scientific">Faecalibacterium prausnitzii</name>
    <dbReference type="NCBI Taxonomy" id="853"/>
    <lineage>
        <taxon>Bacteria</taxon>
        <taxon>Bacillati</taxon>
        <taxon>Bacillota</taxon>
        <taxon>Clostridia</taxon>
        <taxon>Eubacteriales</taxon>
        <taxon>Oscillospiraceae</taxon>
        <taxon>Faecalibacterium</taxon>
    </lineage>
</organism>
<reference evidence="2 3" key="1">
    <citation type="submission" date="2015-09" db="EMBL/GenBank/DDBJ databases">
        <authorList>
            <consortium name="Pathogen Informatics"/>
        </authorList>
    </citation>
    <scope>NUCLEOTIDE SEQUENCE [LARGE SCALE GENOMIC DNA]</scope>
    <source>
        <strain evidence="2 3">2789STDY5834970</strain>
    </source>
</reference>
<proteinExistence type="predicted"/>
<dbReference type="PROSITE" id="PS51186">
    <property type="entry name" value="GNAT"/>
    <property type="match status" value="1"/>
</dbReference>
<accession>A0A173V4J8</accession>
<dbReference type="InterPro" id="IPR016181">
    <property type="entry name" value="Acyl_CoA_acyltransferase"/>
</dbReference>
<gene>
    <name evidence="2" type="ORF">ERS852582_02553</name>
</gene>
<protein>
    <recommendedName>
        <fullName evidence="1">N-acetyltransferase domain-containing protein</fullName>
    </recommendedName>
</protein>
<feature type="domain" description="N-acetyltransferase" evidence="1">
    <location>
        <begin position="1"/>
        <end position="161"/>
    </location>
</feature>
<dbReference type="AlphaFoldDB" id="A0A173V4J8"/>
<sequence length="168" mass="18923">MFRGAVRADMAKILEVYARARDFMAKNGNPTQWGDNYPSPELLEEDIDTNRLFVYMINGQMQAVFAFILGEDPTYKVIEDGQWLNDTLPYGTLHRLASAGESKGVGKAVVEWCLEHCESLRADTHADNKVMQHLLESEGFTRCGIIHVEDGTPRIAYQRLSLTQSQLG</sequence>
<evidence type="ECO:0000313" key="2">
    <source>
        <dbReference type="EMBL" id="CUN21934.1"/>
    </source>
</evidence>
<dbReference type="Gene3D" id="3.40.630.30">
    <property type="match status" value="1"/>
</dbReference>